<evidence type="ECO:0000256" key="1">
    <source>
        <dbReference type="SAM" id="MobiDB-lite"/>
    </source>
</evidence>
<feature type="compositionally biased region" description="Basic and acidic residues" evidence="1">
    <location>
        <begin position="74"/>
        <end position="89"/>
    </location>
</feature>
<name>A0A176WQD8_MARPO</name>
<proteinExistence type="predicted"/>
<evidence type="ECO:0000313" key="2">
    <source>
        <dbReference type="EMBL" id="OAE34522.1"/>
    </source>
</evidence>
<gene>
    <name evidence="2" type="ORF">AXG93_1515s1040</name>
</gene>
<sequence length="178" mass="18948">MTPHSSSSSRRSPRGISTSPSPSEKPKQQQSTVMPARPPFEQMSAKGRGPKRKAMERDVQRTEGRGGASACTITRREQKVKVWREDGRTGRRAKSRSPKSCELSAAEGSGAGAGAEAKGECIAEREREREGALLVCRERDGRGQEGMQMSLRLGGVLHAIGDSASLAAFGGLLGGLQS</sequence>
<feature type="region of interest" description="Disordered" evidence="1">
    <location>
        <begin position="1"/>
        <end position="117"/>
    </location>
</feature>
<feature type="compositionally biased region" description="Low complexity" evidence="1">
    <location>
        <begin position="1"/>
        <end position="22"/>
    </location>
</feature>
<dbReference type="Proteomes" id="UP000077202">
    <property type="component" value="Unassembled WGS sequence"/>
</dbReference>
<keyword evidence="3" id="KW-1185">Reference proteome</keyword>
<accession>A0A176WQD8</accession>
<protein>
    <submittedName>
        <fullName evidence="2">Uncharacterized protein</fullName>
    </submittedName>
</protein>
<organism evidence="2 3">
    <name type="scientific">Marchantia polymorpha subsp. ruderalis</name>
    <dbReference type="NCBI Taxonomy" id="1480154"/>
    <lineage>
        <taxon>Eukaryota</taxon>
        <taxon>Viridiplantae</taxon>
        <taxon>Streptophyta</taxon>
        <taxon>Embryophyta</taxon>
        <taxon>Marchantiophyta</taxon>
        <taxon>Marchantiopsida</taxon>
        <taxon>Marchantiidae</taxon>
        <taxon>Marchantiales</taxon>
        <taxon>Marchantiaceae</taxon>
        <taxon>Marchantia</taxon>
    </lineage>
</organism>
<comment type="caution">
    <text evidence="2">The sequence shown here is derived from an EMBL/GenBank/DDBJ whole genome shotgun (WGS) entry which is preliminary data.</text>
</comment>
<feature type="compositionally biased region" description="Basic and acidic residues" evidence="1">
    <location>
        <begin position="53"/>
        <end position="64"/>
    </location>
</feature>
<evidence type="ECO:0000313" key="3">
    <source>
        <dbReference type="Proteomes" id="UP000077202"/>
    </source>
</evidence>
<reference evidence="2" key="1">
    <citation type="submission" date="2016-03" db="EMBL/GenBank/DDBJ databases">
        <title>Mechanisms controlling the formation of the plant cell surface in tip-growing cells are functionally conserved among land plants.</title>
        <authorList>
            <person name="Honkanen S."/>
            <person name="Jones V.A."/>
            <person name="Morieri G."/>
            <person name="Champion C."/>
            <person name="Hetherington A.J."/>
            <person name="Kelly S."/>
            <person name="Saint-Marcoux D."/>
            <person name="Proust H."/>
            <person name="Prescott H."/>
            <person name="Dolan L."/>
        </authorList>
    </citation>
    <scope>NUCLEOTIDE SEQUENCE [LARGE SCALE GENOMIC DNA]</scope>
    <source>
        <tissue evidence="2">Whole gametophyte</tissue>
    </source>
</reference>
<dbReference type="AlphaFoldDB" id="A0A176WQD8"/>
<dbReference type="EMBL" id="LVLJ01000394">
    <property type="protein sequence ID" value="OAE34522.1"/>
    <property type="molecule type" value="Genomic_DNA"/>
</dbReference>